<sequence>MWQSLSNCVPVCSRLGDRHCHPVRTCPRCGNDDETVNHILFECPTATQTWDLALLPAHPGEFPCPPSLYSNFDFILNRVHKRNGSEESLACLPWILWFLLKVRNEKVFNGEEISALDVIQSAKSEAESWRLVQVLPTVLEENAITCIPERPYVPPPRPYCKFDASWKEDDA</sequence>
<accession>A0A8X7SDJ4</accession>
<gene>
    <name evidence="2" type="ORF">Bca52824_033231</name>
</gene>
<dbReference type="Proteomes" id="UP000886595">
    <property type="component" value="Unassembled WGS sequence"/>
</dbReference>
<dbReference type="EMBL" id="JAAMPC010000007">
    <property type="protein sequence ID" value="KAG2304580.1"/>
    <property type="molecule type" value="Genomic_DNA"/>
</dbReference>
<name>A0A8X7SDJ4_BRACI</name>
<dbReference type="InterPro" id="IPR026960">
    <property type="entry name" value="RVT-Znf"/>
</dbReference>
<dbReference type="Pfam" id="PF13966">
    <property type="entry name" value="zf-RVT"/>
    <property type="match status" value="1"/>
</dbReference>
<evidence type="ECO:0000259" key="1">
    <source>
        <dbReference type="Pfam" id="PF13966"/>
    </source>
</evidence>
<organism evidence="2 3">
    <name type="scientific">Brassica carinata</name>
    <name type="common">Ethiopian mustard</name>
    <name type="synonym">Abyssinian cabbage</name>
    <dbReference type="NCBI Taxonomy" id="52824"/>
    <lineage>
        <taxon>Eukaryota</taxon>
        <taxon>Viridiplantae</taxon>
        <taxon>Streptophyta</taxon>
        <taxon>Embryophyta</taxon>
        <taxon>Tracheophyta</taxon>
        <taxon>Spermatophyta</taxon>
        <taxon>Magnoliopsida</taxon>
        <taxon>eudicotyledons</taxon>
        <taxon>Gunneridae</taxon>
        <taxon>Pentapetalae</taxon>
        <taxon>rosids</taxon>
        <taxon>malvids</taxon>
        <taxon>Brassicales</taxon>
        <taxon>Brassicaceae</taxon>
        <taxon>Brassiceae</taxon>
        <taxon>Brassica</taxon>
    </lineage>
</organism>
<keyword evidence="3" id="KW-1185">Reference proteome</keyword>
<evidence type="ECO:0000313" key="3">
    <source>
        <dbReference type="Proteomes" id="UP000886595"/>
    </source>
</evidence>
<comment type="caution">
    <text evidence="2">The sequence shown here is derived from an EMBL/GenBank/DDBJ whole genome shotgun (WGS) entry which is preliminary data.</text>
</comment>
<protein>
    <recommendedName>
        <fullName evidence="1">Reverse transcriptase zinc-binding domain-containing protein</fullName>
    </recommendedName>
</protein>
<dbReference type="OrthoDB" id="1752140at2759"/>
<feature type="domain" description="Reverse transcriptase zinc-binding" evidence="1">
    <location>
        <begin position="1"/>
        <end position="50"/>
    </location>
</feature>
<proteinExistence type="predicted"/>
<evidence type="ECO:0000313" key="2">
    <source>
        <dbReference type="EMBL" id="KAG2304580.1"/>
    </source>
</evidence>
<reference evidence="2 3" key="1">
    <citation type="submission" date="2020-02" db="EMBL/GenBank/DDBJ databases">
        <authorList>
            <person name="Ma Q."/>
            <person name="Huang Y."/>
            <person name="Song X."/>
            <person name="Pei D."/>
        </authorList>
    </citation>
    <scope>NUCLEOTIDE SEQUENCE [LARGE SCALE GENOMIC DNA]</scope>
    <source>
        <strain evidence="2">Sxm20200214</strain>
        <tissue evidence="2">Leaf</tissue>
    </source>
</reference>
<dbReference type="AlphaFoldDB" id="A0A8X7SDJ4"/>